<feature type="transmembrane region" description="Helical" evidence="1">
    <location>
        <begin position="79"/>
        <end position="96"/>
    </location>
</feature>
<evidence type="ECO:0000313" key="2">
    <source>
        <dbReference type="EMBL" id="MFD2090727.1"/>
    </source>
</evidence>
<accession>A0ABW4X5Q8</accession>
<gene>
    <name evidence="2" type="ORF">ACFSHS_03995</name>
</gene>
<proteinExistence type="predicted"/>
<feature type="transmembrane region" description="Helical" evidence="1">
    <location>
        <begin position="50"/>
        <end position="67"/>
    </location>
</feature>
<dbReference type="EMBL" id="JBHUHP010000002">
    <property type="protein sequence ID" value="MFD2090727.1"/>
    <property type="molecule type" value="Genomic_DNA"/>
</dbReference>
<protein>
    <submittedName>
        <fullName evidence="2">Uncharacterized protein</fullName>
    </submittedName>
</protein>
<feature type="transmembrane region" description="Helical" evidence="1">
    <location>
        <begin position="20"/>
        <end position="44"/>
    </location>
</feature>
<keyword evidence="3" id="KW-1185">Reference proteome</keyword>
<keyword evidence="1" id="KW-0812">Transmembrane</keyword>
<name>A0ABW4X5Q8_9ACTN</name>
<feature type="transmembrane region" description="Helical" evidence="1">
    <location>
        <begin position="108"/>
        <end position="127"/>
    </location>
</feature>
<comment type="caution">
    <text evidence="2">The sequence shown here is derived from an EMBL/GenBank/DDBJ whole genome shotgun (WGS) entry which is preliminary data.</text>
</comment>
<keyword evidence="1" id="KW-1133">Transmembrane helix</keyword>
<feature type="transmembrane region" description="Helical" evidence="1">
    <location>
        <begin position="166"/>
        <end position="183"/>
    </location>
</feature>
<organism evidence="2 3">
    <name type="scientific">Blastococcus deserti</name>
    <dbReference type="NCBI Taxonomy" id="2259033"/>
    <lineage>
        <taxon>Bacteria</taxon>
        <taxon>Bacillati</taxon>
        <taxon>Actinomycetota</taxon>
        <taxon>Actinomycetes</taxon>
        <taxon>Geodermatophilales</taxon>
        <taxon>Geodermatophilaceae</taxon>
        <taxon>Blastococcus</taxon>
    </lineage>
</organism>
<evidence type="ECO:0000256" key="1">
    <source>
        <dbReference type="SAM" id="Phobius"/>
    </source>
</evidence>
<feature type="transmembrane region" description="Helical" evidence="1">
    <location>
        <begin position="139"/>
        <end position="160"/>
    </location>
</feature>
<keyword evidence="1" id="KW-0472">Membrane</keyword>
<reference evidence="3" key="1">
    <citation type="journal article" date="2019" name="Int. J. Syst. Evol. Microbiol.">
        <title>The Global Catalogue of Microorganisms (GCM) 10K type strain sequencing project: providing services to taxonomists for standard genome sequencing and annotation.</title>
        <authorList>
            <consortium name="The Broad Institute Genomics Platform"/>
            <consortium name="The Broad Institute Genome Sequencing Center for Infectious Disease"/>
            <person name="Wu L."/>
            <person name="Ma J."/>
        </authorList>
    </citation>
    <scope>NUCLEOTIDE SEQUENCE [LARGE SCALE GENOMIC DNA]</scope>
    <source>
        <strain evidence="3">JCM 3338</strain>
    </source>
</reference>
<dbReference type="Proteomes" id="UP001597402">
    <property type="component" value="Unassembled WGS sequence"/>
</dbReference>
<evidence type="ECO:0000313" key="3">
    <source>
        <dbReference type="Proteomes" id="UP001597402"/>
    </source>
</evidence>
<sequence>MTAGTGVSAERAADRGRLRAATAGGLCGLVAGACWIGKGAAVLVTGWQPPVLFEVAPLLMAMAVWGLARQLPPSRGRTLGSAAGALGVAAALPVVVGEVTSVPTAVTGTGMAVAHLAVLAGLTRVGVELRRQRGDVLPLVLAVVTVPAVAAGGALSALAGERALEVPIVALGFCWAVLGVRLLRQTS</sequence>
<dbReference type="RefSeq" id="WP_376872043.1">
    <property type="nucleotide sequence ID" value="NZ_JBHUHP010000002.1"/>
</dbReference>